<gene>
    <name evidence="2" type="ORF">ABVT43_10065</name>
</gene>
<comment type="caution">
    <text evidence="2">The sequence shown here is derived from an EMBL/GenBank/DDBJ whole genome shotgun (WGS) entry which is preliminary data.</text>
</comment>
<keyword evidence="1" id="KW-0472">Membrane</keyword>
<reference evidence="2 3" key="1">
    <citation type="submission" date="2024-06" db="EMBL/GenBank/DDBJ databases">
        <authorList>
            <person name="Li F."/>
        </authorList>
    </citation>
    <scope>NUCLEOTIDE SEQUENCE [LARGE SCALE GENOMIC DNA]</scope>
    <source>
        <strain evidence="2 3">GXAS 311</strain>
    </source>
</reference>
<protein>
    <submittedName>
        <fullName evidence="2">Uncharacterized protein</fullName>
    </submittedName>
</protein>
<accession>A0ABV2BU60</accession>
<sequence length="86" mass="10255">MINLIIIITLMTIYFMVCQLFVFYADKNLSQLLKIKLAKDKNFKISKNFLKTNRLYLRLWLPAAYLRFKYSSDNLSRKVKKSGIKI</sequence>
<evidence type="ECO:0000256" key="1">
    <source>
        <dbReference type="SAM" id="Phobius"/>
    </source>
</evidence>
<evidence type="ECO:0000313" key="2">
    <source>
        <dbReference type="EMBL" id="MET1255471.1"/>
    </source>
</evidence>
<keyword evidence="1" id="KW-0812">Transmembrane</keyword>
<dbReference type="Proteomes" id="UP001548189">
    <property type="component" value="Unassembled WGS sequence"/>
</dbReference>
<dbReference type="EMBL" id="JBEVCJ010000010">
    <property type="protein sequence ID" value="MET1255471.1"/>
    <property type="molecule type" value="Genomic_DNA"/>
</dbReference>
<proteinExistence type="predicted"/>
<name>A0ABV2BU60_9GAMM</name>
<feature type="transmembrane region" description="Helical" evidence="1">
    <location>
        <begin position="6"/>
        <end position="25"/>
    </location>
</feature>
<evidence type="ECO:0000313" key="3">
    <source>
        <dbReference type="Proteomes" id="UP001548189"/>
    </source>
</evidence>
<keyword evidence="3" id="KW-1185">Reference proteome</keyword>
<keyword evidence="1" id="KW-1133">Transmembrane helix</keyword>
<organism evidence="2 3">
    <name type="scientific">Aliikangiella maris</name>
    <dbReference type="NCBI Taxonomy" id="3162458"/>
    <lineage>
        <taxon>Bacteria</taxon>
        <taxon>Pseudomonadati</taxon>
        <taxon>Pseudomonadota</taxon>
        <taxon>Gammaproteobacteria</taxon>
        <taxon>Oceanospirillales</taxon>
        <taxon>Pleioneaceae</taxon>
        <taxon>Aliikangiella</taxon>
    </lineage>
</organism>
<dbReference type="RefSeq" id="WP_353896057.1">
    <property type="nucleotide sequence ID" value="NZ_JBEVCJ010000010.1"/>
</dbReference>